<name>A0A1I8BTY9_MELHA</name>
<accession>A0A1I8BTY9</accession>
<organism evidence="1 2">
    <name type="scientific">Meloidogyne hapla</name>
    <name type="common">Root-knot nematode worm</name>
    <dbReference type="NCBI Taxonomy" id="6305"/>
    <lineage>
        <taxon>Eukaryota</taxon>
        <taxon>Metazoa</taxon>
        <taxon>Ecdysozoa</taxon>
        <taxon>Nematoda</taxon>
        <taxon>Chromadorea</taxon>
        <taxon>Rhabditida</taxon>
        <taxon>Tylenchina</taxon>
        <taxon>Tylenchomorpha</taxon>
        <taxon>Tylenchoidea</taxon>
        <taxon>Meloidogynidae</taxon>
        <taxon>Meloidogyninae</taxon>
        <taxon>Meloidogyne</taxon>
    </lineage>
</organism>
<keyword evidence="1" id="KW-1185">Reference proteome</keyword>
<proteinExistence type="predicted"/>
<reference evidence="2" key="1">
    <citation type="submission" date="2016-11" db="UniProtKB">
        <authorList>
            <consortium name="WormBaseParasite"/>
        </authorList>
    </citation>
    <scope>IDENTIFICATION</scope>
</reference>
<sequence length="113" mass="14093">MERDKSFDQKYLERKHVGEKYQIDKKMVKFNKELRKIEKNRHTPAHWSYYFHCAYPGYQNAYYPETLKANSKYSQMDVTLDTWKIMVPGQIHRTNSLPYFRWYYPYDNWLNYQ</sequence>
<dbReference type="AlphaFoldDB" id="A0A1I8BTY9"/>
<dbReference type="Proteomes" id="UP000095281">
    <property type="component" value="Unplaced"/>
</dbReference>
<evidence type="ECO:0000313" key="2">
    <source>
        <dbReference type="WBParaSite" id="MhA1_Contig558.frz3.gene12"/>
    </source>
</evidence>
<protein>
    <submittedName>
        <fullName evidence="2">Uncharacterized protein</fullName>
    </submittedName>
</protein>
<evidence type="ECO:0000313" key="1">
    <source>
        <dbReference type="Proteomes" id="UP000095281"/>
    </source>
</evidence>
<dbReference type="WBParaSite" id="MhA1_Contig558.frz3.gene12">
    <property type="protein sequence ID" value="MhA1_Contig558.frz3.gene12"/>
    <property type="gene ID" value="MhA1_Contig558.frz3.gene12"/>
</dbReference>